<keyword evidence="1" id="KW-0175">Coiled coil</keyword>
<accession>A0ABW0QW14</accession>
<feature type="coiled-coil region" evidence="1">
    <location>
        <begin position="29"/>
        <end position="84"/>
    </location>
</feature>
<dbReference type="EMBL" id="JBHSNC010000010">
    <property type="protein sequence ID" value="MFC5528484.1"/>
    <property type="molecule type" value="Genomic_DNA"/>
</dbReference>
<keyword evidence="3" id="KW-1185">Reference proteome</keyword>
<dbReference type="RefSeq" id="WP_378110325.1">
    <property type="nucleotide sequence ID" value="NZ_JBHSNC010000010.1"/>
</dbReference>
<comment type="caution">
    <text evidence="2">The sequence shown here is derived from an EMBL/GenBank/DDBJ whole genome shotgun (WGS) entry which is preliminary data.</text>
</comment>
<proteinExistence type="predicted"/>
<evidence type="ECO:0000256" key="1">
    <source>
        <dbReference type="SAM" id="Coils"/>
    </source>
</evidence>
<sequence length="103" mass="11922">MSQLSRVQEQLNARLKSIYTFADGKSFDIREELQNLEQHKDLYSIIESEGAKEGPVYEEYSGYLAKLRERITFLNEKKNEIESANFSDIKNITLLLGRINGSF</sequence>
<protein>
    <submittedName>
        <fullName evidence="2">Uncharacterized protein</fullName>
    </submittedName>
</protein>
<evidence type="ECO:0000313" key="2">
    <source>
        <dbReference type="EMBL" id="MFC5528484.1"/>
    </source>
</evidence>
<reference evidence="3" key="1">
    <citation type="journal article" date="2019" name="Int. J. Syst. Evol. Microbiol.">
        <title>The Global Catalogue of Microorganisms (GCM) 10K type strain sequencing project: providing services to taxonomists for standard genome sequencing and annotation.</title>
        <authorList>
            <consortium name="The Broad Institute Genomics Platform"/>
            <consortium name="The Broad Institute Genome Sequencing Center for Infectious Disease"/>
            <person name="Wu L."/>
            <person name="Ma J."/>
        </authorList>
    </citation>
    <scope>NUCLEOTIDE SEQUENCE [LARGE SCALE GENOMIC DNA]</scope>
    <source>
        <strain evidence="3">CGMCC 1.18578</strain>
    </source>
</reference>
<dbReference type="Proteomes" id="UP001596108">
    <property type="component" value="Unassembled WGS sequence"/>
</dbReference>
<evidence type="ECO:0000313" key="3">
    <source>
        <dbReference type="Proteomes" id="UP001596108"/>
    </source>
</evidence>
<name>A0ABW0QW14_9BACL</name>
<organism evidence="2 3">
    <name type="scientific">Cohnella yongneupensis</name>
    <dbReference type="NCBI Taxonomy" id="425006"/>
    <lineage>
        <taxon>Bacteria</taxon>
        <taxon>Bacillati</taxon>
        <taxon>Bacillota</taxon>
        <taxon>Bacilli</taxon>
        <taxon>Bacillales</taxon>
        <taxon>Paenibacillaceae</taxon>
        <taxon>Cohnella</taxon>
    </lineage>
</organism>
<gene>
    <name evidence="2" type="ORF">ACFPQ4_03330</name>
</gene>